<dbReference type="PROSITE" id="PS00061">
    <property type="entry name" value="ADH_SHORT"/>
    <property type="match status" value="1"/>
</dbReference>
<reference evidence="3 5" key="1">
    <citation type="submission" date="2016-02" db="EMBL/GenBank/DDBJ databases">
        <authorList>
            <person name="Wen L."/>
            <person name="He K."/>
            <person name="Yang H."/>
        </authorList>
    </citation>
    <scope>NUCLEOTIDE SEQUENCE [LARGE SCALE GENOMIC DNA]</scope>
    <source>
        <strain evidence="3">Trichococcus_R210</strain>
    </source>
</reference>
<dbReference type="InterPro" id="IPR002347">
    <property type="entry name" value="SDR_fam"/>
</dbReference>
<dbReference type="GO" id="GO:0016616">
    <property type="term" value="F:oxidoreductase activity, acting on the CH-OH group of donors, NAD or NADP as acceptor"/>
    <property type="evidence" value="ECO:0007669"/>
    <property type="project" value="TreeGrafter"/>
</dbReference>
<dbReference type="PANTHER" id="PTHR42760:SF115">
    <property type="entry name" value="3-OXOACYL-[ACYL-CARRIER-PROTEIN] REDUCTASE FABG"/>
    <property type="match status" value="1"/>
</dbReference>
<dbReference type="PANTHER" id="PTHR42760">
    <property type="entry name" value="SHORT-CHAIN DEHYDROGENASES/REDUCTASES FAMILY MEMBER"/>
    <property type="match status" value="1"/>
</dbReference>
<dbReference type="OrthoDB" id="9803333at2"/>
<dbReference type="InterPro" id="IPR036291">
    <property type="entry name" value="NAD(P)-bd_dom_sf"/>
</dbReference>
<evidence type="ECO:0000313" key="6">
    <source>
        <dbReference type="Proteomes" id="UP000199280"/>
    </source>
</evidence>
<accession>A0A143YDM3</accession>
<dbReference type="Pfam" id="PF13561">
    <property type="entry name" value="adh_short_C2"/>
    <property type="match status" value="1"/>
</dbReference>
<evidence type="ECO:0000256" key="1">
    <source>
        <dbReference type="ARBA" id="ARBA00006484"/>
    </source>
</evidence>
<dbReference type="Pfam" id="PF00106">
    <property type="entry name" value="adh_short"/>
    <property type="match status" value="1"/>
</dbReference>
<evidence type="ECO:0000313" key="4">
    <source>
        <dbReference type="EMBL" id="SEJ90121.1"/>
    </source>
</evidence>
<dbReference type="SUPFAM" id="SSF51735">
    <property type="entry name" value="NAD(P)-binding Rossmann-fold domains"/>
    <property type="match status" value="1"/>
</dbReference>
<protein>
    <submittedName>
        <fullName evidence="3">Glucose/ribitol dehydrogenase</fullName>
    </submittedName>
    <submittedName>
        <fullName evidence="4">NAD(P)-dependent dehydrogenase, short-chain alcohol dehydrogenase family</fullName>
    </submittedName>
</protein>
<dbReference type="PRINTS" id="PR00081">
    <property type="entry name" value="GDHRDH"/>
</dbReference>
<keyword evidence="6" id="KW-1185">Reference proteome</keyword>
<gene>
    <name evidence="4" type="ORF">SAMN05216375_13613</name>
    <name evidence="3" type="ORF">TR210_684</name>
</gene>
<dbReference type="AlphaFoldDB" id="A0A143YDM3"/>
<dbReference type="EMBL" id="FJNB01000003">
    <property type="protein sequence ID" value="CZQ88207.1"/>
    <property type="molecule type" value="Genomic_DNA"/>
</dbReference>
<evidence type="ECO:0000313" key="5">
    <source>
        <dbReference type="Proteomes" id="UP000076878"/>
    </source>
</evidence>
<organism evidence="3 5">
    <name type="scientific">Trichococcus ilyis</name>
    <dbReference type="NCBI Taxonomy" id="640938"/>
    <lineage>
        <taxon>Bacteria</taxon>
        <taxon>Bacillati</taxon>
        <taxon>Bacillota</taxon>
        <taxon>Bacilli</taxon>
        <taxon>Lactobacillales</taxon>
        <taxon>Carnobacteriaceae</taxon>
        <taxon>Trichococcus</taxon>
    </lineage>
</organism>
<dbReference type="STRING" id="640938.TR210_684"/>
<sequence>MKEICVITGGGSGMGLAAAKELGDEYQILITGRTIEKLQAAVEDLKMKGIEAEGFPCDVSDRIAVERLAEYASNMGNIKVVIHAAGLSPNMGSAETIMRINAVGTVNVNEVFYGKVIQNGCIINVSSMSGHLVPKMVMPSEKYSLSTTNIELFLKKMMNRVSLFPKKHQSGISYSISKNFVIWYAQMHAEKFAERGIRVFSISPGLFETPMADAERELSQGFVEKCAIKRYGRVEEIAYLFKVLSNEKAGYLTGIDILCDGGCIASGTKGLLKV</sequence>
<dbReference type="RefSeq" id="WP_068621577.1">
    <property type="nucleotide sequence ID" value="NZ_FJNB01000003.1"/>
</dbReference>
<evidence type="ECO:0000313" key="3">
    <source>
        <dbReference type="EMBL" id="CZQ88207.1"/>
    </source>
</evidence>
<dbReference type="InterPro" id="IPR020904">
    <property type="entry name" value="Sc_DH/Rdtase_CS"/>
</dbReference>
<dbReference type="Proteomes" id="UP000076878">
    <property type="component" value="Unassembled WGS sequence"/>
</dbReference>
<dbReference type="Proteomes" id="UP000199280">
    <property type="component" value="Unassembled WGS sequence"/>
</dbReference>
<proteinExistence type="inferred from homology"/>
<comment type="similarity">
    <text evidence="1">Belongs to the short-chain dehydrogenases/reductases (SDR) family.</text>
</comment>
<name>A0A143YDM3_9LACT</name>
<dbReference type="EMBL" id="FNYT01000036">
    <property type="protein sequence ID" value="SEJ90121.1"/>
    <property type="molecule type" value="Genomic_DNA"/>
</dbReference>
<evidence type="ECO:0000256" key="2">
    <source>
        <dbReference type="ARBA" id="ARBA00023002"/>
    </source>
</evidence>
<keyword evidence="2" id="KW-0560">Oxidoreductase</keyword>
<dbReference type="Gene3D" id="3.40.50.720">
    <property type="entry name" value="NAD(P)-binding Rossmann-like Domain"/>
    <property type="match status" value="1"/>
</dbReference>
<reference evidence="4 6" key="2">
    <citation type="submission" date="2016-10" db="EMBL/GenBank/DDBJ databases">
        <authorList>
            <person name="Varghese N."/>
            <person name="Submissions S."/>
        </authorList>
    </citation>
    <scope>NUCLEOTIDE SEQUENCE [LARGE SCALE GENOMIC DNA]</scope>
    <source>
        <strain evidence="4 6">DSM 22150</strain>
    </source>
</reference>